<name>A0A918R8K9_9ACTN</name>
<dbReference type="PANTHER" id="PTHR48079">
    <property type="entry name" value="PROTEIN YEEZ"/>
    <property type="match status" value="1"/>
</dbReference>
<dbReference type="Pfam" id="PF01370">
    <property type="entry name" value="Epimerase"/>
    <property type="match status" value="1"/>
</dbReference>
<dbReference type="SMART" id="SM00822">
    <property type="entry name" value="PKS_KR"/>
    <property type="match status" value="1"/>
</dbReference>
<protein>
    <submittedName>
        <fullName evidence="3">Dihydroflavonol-4-reductase</fullName>
    </submittedName>
</protein>
<accession>A0A918R8K9</accession>
<dbReference type="InterPro" id="IPR051783">
    <property type="entry name" value="NAD(P)-dependent_oxidoreduct"/>
</dbReference>
<dbReference type="RefSeq" id="WP_190058060.1">
    <property type="nucleotide sequence ID" value="NZ_BMWH01000011.1"/>
</dbReference>
<reference evidence="3" key="2">
    <citation type="submission" date="2020-09" db="EMBL/GenBank/DDBJ databases">
        <authorList>
            <person name="Sun Q."/>
            <person name="Ohkuma M."/>
        </authorList>
    </citation>
    <scope>NUCLEOTIDE SEQUENCE</scope>
    <source>
        <strain evidence="3">JCM 5016</strain>
    </source>
</reference>
<dbReference type="EMBL" id="BMWH01000011">
    <property type="protein sequence ID" value="GGZ90919.1"/>
    <property type="molecule type" value="Genomic_DNA"/>
</dbReference>
<dbReference type="PANTHER" id="PTHR48079:SF6">
    <property type="entry name" value="NAD(P)-BINDING DOMAIN-CONTAINING PROTEIN-RELATED"/>
    <property type="match status" value="1"/>
</dbReference>
<dbReference type="Proteomes" id="UP000623010">
    <property type="component" value="Unassembled WGS sequence"/>
</dbReference>
<comment type="caution">
    <text evidence="3">The sequence shown here is derived from an EMBL/GenBank/DDBJ whole genome shotgun (WGS) entry which is preliminary data.</text>
</comment>
<dbReference type="GO" id="GO:0005737">
    <property type="term" value="C:cytoplasm"/>
    <property type="evidence" value="ECO:0007669"/>
    <property type="project" value="TreeGrafter"/>
</dbReference>
<evidence type="ECO:0000259" key="2">
    <source>
        <dbReference type="SMART" id="SM00822"/>
    </source>
</evidence>
<dbReference type="AlphaFoldDB" id="A0A918R8K9"/>
<reference evidence="3" key="1">
    <citation type="journal article" date="2014" name="Int. J. Syst. Evol. Microbiol.">
        <title>Complete genome sequence of Corynebacterium casei LMG S-19264T (=DSM 44701T), isolated from a smear-ripened cheese.</title>
        <authorList>
            <consortium name="US DOE Joint Genome Institute (JGI-PGF)"/>
            <person name="Walter F."/>
            <person name="Albersmeier A."/>
            <person name="Kalinowski J."/>
            <person name="Ruckert C."/>
        </authorList>
    </citation>
    <scope>NUCLEOTIDE SEQUENCE</scope>
    <source>
        <strain evidence="3">JCM 5016</strain>
    </source>
</reference>
<dbReference type="Gene3D" id="3.40.50.720">
    <property type="entry name" value="NAD(P)-binding Rossmann-like Domain"/>
    <property type="match status" value="1"/>
</dbReference>
<dbReference type="GO" id="GO:0004029">
    <property type="term" value="F:aldehyde dehydrogenase (NAD+) activity"/>
    <property type="evidence" value="ECO:0007669"/>
    <property type="project" value="TreeGrafter"/>
</dbReference>
<evidence type="ECO:0000313" key="3">
    <source>
        <dbReference type="EMBL" id="GGZ90919.1"/>
    </source>
</evidence>
<feature type="region of interest" description="Disordered" evidence="1">
    <location>
        <begin position="132"/>
        <end position="152"/>
    </location>
</feature>
<dbReference type="InterPro" id="IPR036291">
    <property type="entry name" value="NAD(P)-bd_dom_sf"/>
</dbReference>
<keyword evidence="4" id="KW-1185">Reference proteome</keyword>
<evidence type="ECO:0000313" key="4">
    <source>
        <dbReference type="Proteomes" id="UP000623010"/>
    </source>
</evidence>
<proteinExistence type="predicted"/>
<dbReference type="InterPro" id="IPR001509">
    <property type="entry name" value="Epimerase_deHydtase"/>
</dbReference>
<feature type="domain" description="Ketoreductase" evidence="2">
    <location>
        <begin position="11"/>
        <end position="154"/>
    </location>
</feature>
<dbReference type="InterPro" id="IPR057326">
    <property type="entry name" value="KR_dom"/>
</dbReference>
<gene>
    <name evidence="3" type="ORF">GCM10010389_31740</name>
</gene>
<dbReference type="SUPFAM" id="SSF51735">
    <property type="entry name" value="NAD(P)-binding Rossmann-fold domains"/>
    <property type="match status" value="1"/>
</dbReference>
<evidence type="ECO:0000256" key="1">
    <source>
        <dbReference type="SAM" id="MobiDB-lite"/>
    </source>
</evidence>
<organism evidence="3 4">
    <name type="scientific">Streptomyces echinoruber</name>
    <dbReference type="NCBI Taxonomy" id="68898"/>
    <lineage>
        <taxon>Bacteria</taxon>
        <taxon>Bacillati</taxon>
        <taxon>Actinomycetota</taxon>
        <taxon>Actinomycetes</taxon>
        <taxon>Kitasatosporales</taxon>
        <taxon>Streptomycetaceae</taxon>
        <taxon>Streptomyces</taxon>
    </lineage>
</organism>
<sequence length="358" mass="38121">MTREPDPAPPRRIVVTGATGLLGTAVVERLLTEGCEVTALVRDPAKAARQLPSGLRLSVVRADVTDPASYRATLPGAAAVIHTAAYFREYYQPDADLALLHATNVDAVTVLLHEAADAGVPTVVHTSSINTLAPGTAEHPADESAPPPRDWESNAYRASKVRAEQAVAAFGAKRPELRVPIVLPGWMWGPADAGPTSAGRLFLAVARGEMRAVPRAGNHVVDARDVAYALVRAVDHGRHLRRYIVAGRWQALSATCAGIAASVGVPAPRQIPAGAALAFATVLQARARLRGVPPVATREGVRVLLDGNRTRITSARAQRELGVTFRPLQETFADMAAWYRRAGMLGAEHTAPEERTRS</sequence>